<name>S8AHR7_DACHA</name>
<feature type="region of interest" description="Disordered" evidence="1">
    <location>
        <begin position="1"/>
        <end position="137"/>
    </location>
</feature>
<dbReference type="HOGENOM" id="CLU_1161084_0_0_1"/>
<feature type="compositionally biased region" description="Polar residues" evidence="1">
    <location>
        <begin position="1"/>
        <end position="11"/>
    </location>
</feature>
<keyword evidence="3" id="KW-1185">Reference proteome</keyword>
<feature type="compositionally biased region" description="Low complexity" evidence="1">
    <location>
        <begin position="65"/>
        <end position="81"/>
    </location>
</feature>
<dbReference type="AlphaFoldDB" id="S8AHR7"/>
<evidence type="ECO:0000256" key="1">
    <source>
        <dbReference type="SAM" id="MobiDB-lite"/>
    </source>
</evidence>
<feature type="compositionally biased region" description="Low complexity" evidence="1">
    <location>
        <begin position="112"/>
        <end position="123"/>
    </location>
</feature>
<dbReference type="Proteomes" id="UP000015100">
    <property type="component" value="Unassembled WGS sequence"/>
</dbReference>
<evidence type="ECO:0000313" key="2">
    <source>
        <dbReference type="EMBL" id="EPS42585.1"/>
    </source>
</evidence>
<comment type="caution">
    <text evidence="2">The sequence shown here is derived from an EMBL/GenBank/DDBJ whole genome shotgun (WGS) entry which is preliminary data.</text>
</comment>
<accession>S8AHR7</accession>
<sequence length="239" mass="26884">MTGASKNSKASRNWFLKSFNNQIPRGKSAEPTTPAGAETPRRGSRAGSPAVKVSRINKSGGISKSRSATPMSISSSRRSTPCIPPSPSRSRRSTTPMSRVTSRNTTPSIAPSSSRRSSKSSFRNNTETEGGNVLPTAPGQMPVLKVWLQPATGNFDPKTGERLWYYTRQDRWITSSTDTKRGPWWYTDPTLGPAVRYQVCEDQDIRYDEINEILERERILARYNTNLREDNIVDEYYEW</sequence>
<dbReference type="EMBL" id="AQGS01000107">
    <property type="protein sequence ID" value="EPS42585.1"/>
    <property type="molecule type" value="Genomic_DNA"/>
</dbReference>
<reference evidence="2 3" key="1">
    <citation type="journal article" date="2013" name="PLoS Genet.">
        <title>Genomic mechanisms accounting for the adaptation to parasitism in nematode-trapping fungi.</title>
        <authorList>
            <person name="Meerupati T."/>
            <person name="Andersson K.M."/>
            <person name="Friman E."/>
            <person name="Kumar D."/>
            <person name="Tunlid A."/>
            <person name="Ahren D."/>
        </authorList>
    </citation>
    <scope>NUCLEOTIDE SEQUENCE [LARGE SCALE GENOMIC DNA]</scope>
    <source>
        <strain evidence="2 3">CBS 200.50</strain>
    </source>
</reference>
<reference evidence="3" key="2">
    <citation type="submission" date="2013-04" db="EMBL/GenBank/DDBJ databases">
        <title>Genomic mechanisms accounting for the adaptation to parasitism in nematode-trapping fungi.</title>
        <authorList>
            <person name="Ahren D.G."/>
        </authorList>
    </citation>
    <scope>NUCLEOTIDE SEQUENCE [LARGE SCALE GENOMIC DNA]</scope>
    <source>
        <strain evidence="3">CBS 200.50</strain>
    </source>
</reference>
<proteinExistence type="predicted"/>
<gene>
    <name evidence="2" type="ORF">H072_3374</name>
</gene>
<feature type="compositionally biased region" description="Low complexity" evidence="1">
    <location>
        <begin position="93"/>
        <end position="103"/>
    </location>
</feature>
<organism evidence="2 3">
    <name type="scientific">Dactylellina haptotyla (strain CBS 200.50)</name>
    <name type="common">Nematode-trapping fungus</name>
    <name type="synonym">Monacrosporium haptotylum</name>
    <dbReference type="NCBI Taxonomy" id="1284197"/>
    <lineage>
        <taxon>Eukaryota</taxon>
        <taxon>Fungi</taxon>
        <taxon>Dikarya</taxon>
        <taxon>Ascomycota</taxon>
        <taxon>Pezizomycotina</taxon>
        <taxon>Orbiliomycetes</taxon>
        <taxon>Orbiliales</taxon>
        <taxon>Orbiliaceae</taxon>
        <taxon>Dactylellina</taxon>
    </lineage>
</organism>
<evidence type="ECO:0000313" key="3">
    <source>
        <dbReference type="Proteomes" id="UP000015100"/>
    </source>
</evidence>
<protein>
    <submittedName>
        <fullName evidence="2">Uncharacterized protein</fullName>
    </submittedName>
</protein>